<dbReference type="Proteomes" id="UP000078343">
    <property type="component" value="Unassembled WGS sequence"/>
</dbReference>
<dbReference type="EMBL" id="LVYI01000003">
    <property type="protein sequence ID" value="OAP61263.1"/>
    <property type="molecule type" value="Genomic_DNA"/>
</dbReference>
<evidence type="ECO:0000313" key="4">
    <source>
        <dbReference type="Proteomes" id="UP000078343"/>
    </source>
</evidence>
<sequence>MQELRDCLAYIKPSLQTSNLGPPSPVTMVGLVLAVGAAIYFTAEKVRDHKKKKQALKAAAASQQAPPYDSIAPASPMRNKAARRSVEQLPPYVFREPPPYQTKDQHLELKATTAA</sequence>
<name>A0A178ZPZ4_9EURO</name>
<protein>
    <submittedName>
        <fullName evidence="3">Uncharacterized protein</fullName>
    </submittedName>
</protein>
<gene>
    <name evidence="3" type="ORF">AYL99_03464</name>
</gene>
<dbReference type="OrthoDB" id="3942646at2759"/>
<dbReference type="GeneID" id="30007634"/>
<keyword evidence="2" id="KW-1133">Transmembrane helix</keyword>
<evidence type="ECO:0000256" key="2">
    <source>
        <dbReference type="SAM" id="Phobius"/>
    </source>
</evidence>
<comment type="caution">
    <text evidence="3">The sequence shown here is derived from an EMBL/GenBank/DDBJ whole genome shotgun (WGS) entry which is preliminary data.</text>
</comment>
<reference evidence="3 4" key="1">
    <citation type="submission" date="2016-04" db="EMBL/GenBank/DDBJ databases">
        <title>Draft genome of Fonsecaea erecta CBS 125763.</title>
        <authorList>
            <person name="Weiss V.A."/>
            <person name="Vicente V.A."/>
            <person name="Raittz R.T."/>
            <person name="Moreno L.F."/>
            <person name="De Souza E.M."/>
            <person name="Pedrosa F.O."/>
            <person name="Steffens M.B."/>
            <person name="Faoro H."/>
            <person name="Tadra-Sfeir M.Z."/>
            <person name="Najafzadeh M.J."/>
            <person name="Felipe M.S."/>
            <person name="Teixeira M."/>
            <person name="Sun J."/>
            <person name="Xi L."/>
            <person name="Gomes R."/>
            <person name="De Azevedo C.M."/>
            <person name="Salgado C.G."/>
            <person name="Da Silva M.B."/>
            <person name="Nascimento M.F."/>
            <person name="Queiroz-Telles F."/>
            <person name="Attili D.S."/>
            <person name="Gorbushina A."/>
        </authorList>
    </citation>
    <scope>NUCLEOTIDE SEQUENCE [LARGE SCALE GENOMIC DNA]</scope>
    <source>
        <strain evidence="3 4">CBS 125763</strain>
    </source>
</reference>
<dbReference type="RefSeq" id="XP_018694630.1">
    <property type="nucleotide sequence ID" value="XM_018834980.1"/>
</dbReference>
<keyword evidence="4" id="KW-1185">Reference proteome</keyword>
<keyword evidence="2" id="KW-0472">Membrane</keyword>
<proteinExistence type="predicted"/>
<evidence type="ECO:0000313" key="3">
    <source>
        <dbReference type="EMBL" id="OAP61263.1"/>
    </source>
</evidence>
<feature type="transmembrane region" description="Helical" evidence="2">
    <location>
        <begin position="25"/>
        <end position="43"/>
    </location>
</feature>
<feature type="region of interest" description="Disordered" evidence="1">
    <location>
        <begin position="54"/>
        <end position="115"/>
    </location>
</feature>
<dbReference type="AlphaFoldDB" id="A0A178ZPZ4"/>
<feature type="compositionally biased region" description="Low complexity" evidence="1">
    <location>
        <begin position="56"/>
        <end position="65"/>
    </location>
</feature>
<accession>A0A178ZPZ4</accession>
<keyword evidence="2" id="KW-0812">Transmembrane</keyword>
<organism evidence="3 4">
    <name type="scientific">Fonsecaea erecta</name>
    <dbReference type="NCBI Taxonomy" id="1367422"/>
    <lineage>
        <taxon>Eukaryota</taxon>
        <taxon>Fungi</taxon>
        <taxon>Dikarya</taxon>
        <taxon>Ascomycota</taxon>
        <taxon>Pezizomycotina</taxon>
        <taxon>Eurotiomycetes</taxon>
        <taxon>Chaetothyriomycetidae</taxon>
        <taxon>Chaetothyriales</taxon>
        <taxon>Herpotrichiellaceae</taxon>
        <taxon>Fonsecaea</taxon>
    </lineage>
</organism>
<evidence type="ECO:0000256" key="1">
    <source>
        <dbReference type="SAM" id="MobiDB-lite"/>
    </source>
</evidence>